<dbReference type="InterPro" id="IPR029052">
    <property type="entry name" value="Metallo-depent_PP-like"/>
</dbReference>
<dbReference type="RefSeq" id="WP_096241281.1">
    <property type="nucleotide sequence ID" value="NZ_LT907978.1"/>
</dbReference>
<protein>
    <submittedName>
        <fullName evidence="3">Calcineurin-like phosphoesterase superfamily domain</fullName>
    </submittedName>
</protein>
<evidence type="ECO:0000256" key="1">
    <source>
        <dbReference type="ARBA" id="ARBA00008950"/>
    </source>
</evidence>
<accession>A0A285PWG7</accession>
<organism evidence="3 4">
    <name type="scientific">Anaerobutyricum hallii</name>
    <dbReference type="NCBI Taxonomy" id="39488"/>
    <lineage>
        <taxon>Bacteria</taxon>
        <taxon>Bacillati</taxon>
        <taxon>Bacillota</taxon>
        <taxon>Clostridia</taxon>
        <taxon>Lachnospirales</taxon>
        <taxon>Lachnospiraceae</taxon>
        <taxon>Anaerobutyricum</taxon>
    </lineage>
</organism>
<evidence type="ECO:0000313" key="3">
    <source>
        <dbReference type="EMBL" id="SOB73552.1"/>
    </source>
</evidence>
<dbReference type="EMBL" id="LT907978">
    <property type="protein sequence ID" value="SOB73552.1"/>
    <property type="molecule type" value="Genomic_DNA"/>
</dbReference>
<sequence length="207" mass="25072">MRYYISDLHFFHESLNTQMDCRGFKDAAQMNAYMIKQWNSRVRTRDEVVILGDFSVGKAEQTNEILNQLNGRLYMIKGNHDRYLKESEFNKERFVWIKPYAEMHDNRRKVVLSHYPIFCYNGQYRRNKKGEPLTYMLYGHVHDTLDEQLVRQFCQITRQTKKQGKYDEEPMPIPCNMFNCFCMYSDYIPRTLDEWIDYYSLGGDRRK</sequence>
<name>A0A285PWG7_9FIRM</name>
<reference evidence="4" key="1">
    <citation type="submission" date="2017-09" db="EMBL/GenBank/DDBJ databases">
        <authorList>
            <person name="Shetty A S."/>
        </authorList>
    </citation>
    <scope>NUCLEOTIDE SEQUENCE [LARGE SCALE GENOMIC DNA]</scope>
</reference>
<dbReference type="Proteomes" id="UP000217549">
    <property type="component" value="Chromosome I"/>
</dbReference>
<gene>
    <name evidence="3" type="ORF">EHLA_3001</name>
</gene>
<dbReference type="KEGG" id="ehl:EHLA_3001"/>
<dbReference type="Pfam" id="PF12850">
    <property type="entry name" value="Metallophos_2"/>
    <property type="match status" value="1"/>
</dbReference>
<evidence type="ECO:0000313" key="4">
    <source>
        <dbReference type="Proteomes" id="UP000217549"/>
    </source>
</evidence>
<comment type="similarity">
    <text evidence="1">Belongs to the metallophosphoesterase superfamily. YfcE family.</text>
</comment>
<dbReference type="STRING" id="39488.ERS852450_01436"/>
<dbReference type="InterPro" id="IPR024654">
    <property type="entry name" value="Calcineurin-like_PHP_lpxH"/>
</dbReference>
<dbReference type="AlphaFoldDB" id="A0A285PWG7"/>
<dbReference type="SUPFAM" id="SSF56300">
    <property type="entry name" value="Metallo-dependent phosphatases"/>
    <property type="match status" value="1"/>
</dbReference>
<keyword evidence="4" id="KW-1185">Reference proteome</keyword>
<proteinExistence type="inferred from homology"/>
<evidence type="ECO:0000259" key="2">
    <source>
        <dbReference type="Pfam" id="PF12850"/>
    </source>
</evidence>
<feature type="domain" description="Calcineurin-like phosphoesterase" evidence="2">
    <location>
        <begin position="5"/>
        <end position="147"/>
    </location>
</feature>
<dbReference type="Gene3D" id="3.60.21.10">
    <property type="match status" value="1"/>
</dbReference>